<evidence type="ECO:0008006" key="7">
    <source>
        <dbReference type="Google" id="ProtNLM"/>
    </source>
</evidence>
<dbReference type="Pfam" id="PF00498">
    <property type="entry name" value="FHA"/>
    <property type="match status" value="1"/>
</dbReference>
<dbReference type="Gene3D" id="1.10.10.10">
    <property type="entry name" value="Winged helix-like DNA-binding domain superfamily/Winged helix DNA-binding domain"/>
    <property type="match status" value="1"/>
</dbReference>
<dbReference type="CDD" id="cd00060">
    <property type="entry name" value="FHA"/>
    <property type="match status" value="1"/>
</dbReference>
<feature type="DNA-binding region" description="OmpR/PhoB-type" evidence="2">
    <location>
        <begin position="108"/>
        <end position="213"/>
    </location>
</feature>
<protein>
    <recommendedName>
        <fullName evidence="7">FHA domain-containing protein</fullName>
    </recommendedName>
</protein>
<dbReference type="SUPFAM" id="SSF49879">
    <property type="entry name" value="SMAD/FHA domain"/>
    <property type="match status" value="1"/>
</dbReference>
<dbReference type="PANTHER" id="PTHR23308">
    <property type="entry name" value="NUCLEAR INHIBITOR OF PROTEIN PHOSPHATASE-1"/>
    <property type="match status" value="1"/>
</dbReference>
<dbReference type="SMART" id="SM00240">
    <property type="entry name" value="FHA"/>
    <property type="match status" value="1"/>
</dbReference>
<dbReference type="InterPro" id="IPR016032">
    <property type="entry name" value="Sig_transdc_resp-reg_C-effctor"/>
</dbReference>
<proteinExistence type="predicted"/>
<evidence type="ECO:0000313" key="5">
    <source>
        <dbReference type="EMBL" id="KPV50519.1"/>
    </source>
</evidence>
<dbReference type="AlphaFoldDB" id="A0A0P9F226"/>
<dbReference type="GO" id="GO:0003677">
    <property type="term" value="F:DNA binding"/>
    <property type="evidence" value="ECO:0007669"/>
    <property type="project" value="UniProtKB-UniRule"/>
</dbReference>
<evidence type="ECO:0000256" key="2">
    <source>
        <dbReference type="PROSITE-ProRule" id="PRU01091"/>
    </source>
</evidence>
<evidence type="ECO:0000313" key="6">
    <source>
        <dbReference type="Proteomes" id="UP000050509"/>
    </source>
</evidence>
<sequence>MPTDTSPYAGSARLRAHDEVVQPEEFVLGVAPCHLGRDPKNDIVIGRGAVSRKHALIERHDNHFVLRDVGSSNGTFVNGDRLSGEYRLRNSDRIGLGSPQLLLEFVDQETTDLSPQKLLFRAYEQRFEFHGVPLALSPSQLHLLKHLYDHRNLSQICTHESCVLAIWQGEKYDPARIELVHRKISELRQKFRAIEPHSEVIQSRHGIGYYLDLSK</sequence>
<dbReference type="GO" id="GO:0000160">
    <property type="term" value="P:phosphorelay signal transduction system"/>
    <property type="evidence" value="ECO:0007669"/>
    <property type="project" value="InterPro"/>
</dbReference>
<organism evidence="5 6">
    <name type="scientific">Kouleothrix aurantiaca</name>
    <dbReference type="NCBI Taxonomy" id="186479"/>
    <lineage>
        <taxon>Bacteria</taxon>
        <taxon>Bacillati</taxon>
        <taxon>Chloroflexota</taxon>
        <taxon>Chloroflexia</taxon>
        <taxon>Chloroflexales</taxon>
        <taxon>Roseiflexineae</taxon>
        <taxon>Roseiflexaceae</taxon>
        <taxon>Kouleothrix</taxon>
    </lineage>
</organism>
<feature type="domain" description="OmpR/PhoB-type" evidence="4">
    <location>
        <begin position="108"/>
        <end position="213"/>
    </location>
</feature>
<dbReference type="GO" id="GO:0006355">
    <property type="term" value="P:regulation of DNA-templated transcription"/>
    <property type="evidence" value="ECO:0007669"/>
    <property type="project" value="InterPro"/>
</dbReference>
<evidence type="ECO:0000259" key="4">
    <source>
        <dbReference type="PROSITE" id="PS51755"/>
    </source>
</evidence>
<comment type="caution">
    <text evidence="5">The sequence shown here is derived from an EMBL/GenBank/DDBJ whole genome shotgun (WGS) entry which is preliminary data.</text>
</comment>
<dbReference type="PROSITE" id="PS50006">
    <property type="entry name" value="FHA_DOMAIN"/>
    <property type="match status" value="1"/>
</dbReference>
<reference evidence="5 6" key="1">
    <citation type="submission" date="2015-09" db="EMBL/GenBank/DDBJ databases">
        <title>Draft genome sequence of Kouleothrix aurantiaca JCM 19913.</title>
        <authorList>
            <person name="Hemp J."/>
        </authorList>
    </citation>
    <scope>NUCLEOTIDE SEQUENCE [LARGE SCALE GENOMIC DNA]</scope>
    <source>
        <strain evidence="5 6">COM-B</strain>
    </source>
</reference>
<dbReference type="PATRIC" id="fig|186479.3.peg.1466"/>
<dbReference type="Proteomes" id="UP000050509">
    <property type="component" value="Unassembled WGS sequence"/>
</dbReference>
<dbReference type="InterPro" id="IPR036388">
    <property type="entry name" value="WH-like_DNA-bd_sf"/>
</dbReference>
<keyword evidence="6" id="KW-1185">Reference proteome</keyword>
<dbReference type="Gene3D" id="2.60.200.20">
    <property type="match status" value="1"/>
</dbReference>
<dbReference type="InterPro" id="IPR001867">
    <property type="entry name" value="OmpR/PhoB-type_DNA-bd"/>
</dbReference>
<dbReference type="InterPro" id="IPR050923">
    <property type="entry name" value="Cell_Proc_Reg/RNA_Proc"/>
</dbReference>
<dbReference type="SMART" id="SM00862">
    <property type="entry name" value="Trans_reg_C"/>
    <property type="match status" value="1"/>
</dbReference>
<name>A0A0P9F226_9CHLR</name>
<dbReference type="InterPro" id="IPR000253">
    <property type="entry name" value="FHA_dom"/>
</dbReference>
<dbReference type="InterPro" id="IPR008984">
    <property type="entry name" value="SMAD_FHA_dom_sf"/>
</dbReference>
<gene>
    <name evidence="5" type="ORF">SE17_26480</name>
</gene>
<evidence type="ECO:0000256" key="1">
    <source>
        <dbReference type="ARBA" id="ARBA00023125"/>
    </source>
</evidence>
<dbReference type="Pfam" id="PF00486">
    <property type="entry name" value="Trans_reg_C"/>
    <property type="match status" value="1"/>
</dbReference>
<accession>A0A0P9F226</accession>
<evidence type="ECO:0000259" key="3">
    <source>
        <dbReference type="PROSITE" id="PS50006"/>
    </source>
</evidence>
<dbReference type="SUPFAM" id="SSF46894">
    <property type="entry name" value="C-terminal effector domain of the bipartite response regulators"/>
    <property type="match status" value="1"/>
</dbReference>
<feature type="domain" description="FHA" evidence="3">
    <location>
        <begin position="33"/>
        <end position="82"/>
    </location>
</feature>
<keyword evidence="1 2" id="KW-0238">DNA-binding</keyword>
<dbReference type="EMBL" id="LJCR01001349">
    <property type="protein sequence ID" value="KPV50519.1"/>
    <property type="molecule type" value="Genomic_DNA"/>
</dbReference>
<dbReference type="PROSITE" id="PS51755">
    <property type="entry name" value="OMPR_PHOB"/>
    <property type="match status" value="1"/>
</dbReference>